<name>A0ACC0XKZ0_9ROSI</name>
<dbReference type="Proteomes" id="UP001163603">
    <property type="component" value="Chromosome 12"/>
</dbReference>
<reference evidence="2" key="1">
    <citation type="journal article" date="2023" name="G3 (Bethesda)">
        <title>Genome assembly and association tests identify interacting loci associated with vigor, precocity, and sex in interspecific pistachio rootstocks.</title>
        <authorList>
            <person name="Palmer W."/>
            <person name="Jacygrad E."/>
            <person name="Sagayaradj S."/>
            <person name="Cavanaugh K."/>
            <person name="Han R."/>
            <person name="Bertier L."/>
            <person name="Beede B."/>
            <person name="Kafkas S."/>
            <person name="Golino D."/>
            <person name="Preece J."/>
            <person name="Michelmore R."/>
        </authorList>
    </citation>
    <scope>NUCLEOTIDE SEQUENCE [LARGE SCALE GENOMIC DNA]</scope>
</reference>
<protein>
    <submittedName>
        <fullName evidence="1">Uncharacterized protein</fullName>
    </submittedName>
</protein>
<keyword evidence="2" id="KW-1185">Reference proteome</keyword>
<evidence type="ECO:0000313" key="1">
    <source>
        <dbReference type="EMBL" id="KAJ0018717.1"/>
    </source>
</evidence>
<sequence length="124" mass="13895">MYLTMKKQSCVDPLLISAVLLLLLLATDCVVRAQTGSYFPITNIKDPYLQEVGQFAVKEYNRESRGELRFAKVLNGEEQVVAGYSYKLVLAAENGSVTTNYEAVVWEDPQQVTHLVSLNHVIDN</sequence>
<dbReference type="EMBL" id="CM047747">
    <property type="protein sequence ID" value="KAJ0018717.1"/>
    <property type="molecule type" value="Genomic_DNA"/>
</dbReference>
<organism evidence="1 2">
    <name type="scientific">Pistacia integerrima</name>
    <dbReference type="NCBI Taxonomy" id="434235"/>
    <lineage>
        <taxon>Eukaryota</taxon>
        <taxon>Viridiplantae</taxon>
        <taxon>Streptophyta</taxon>
        <taxon>Embryophyta</taxon>
        <taxon>Tracheophyta</taxon>
        <taxon>Spermatophyta</taxon>
        <taxon>Magnoliopsida</taxon>
        <taxon>eudicotyledons</taxon>
        <taxon>Gunneridae</taxon>
        <taxon>Pentapetalae</taxon>
        <taxon>rosids</taxon>
        <taxon>malvids</taxon>
        <taxon>Sapindales</taxon>
        <taxon>Anacardiaceae</taxon>
        <taxon>Pistacia</taxon>
    </lineage>
</organism>
<proteinExistence type="predicted"/>
<gene>
    <name evidence="1" type="ORF">Pint_09495</name>
</gene>
<evidence type="ECO:0000313" key="2">
    <source>
        <dbReference type="Proteomes" id="UP001163603"/>
    </source>
</evidence>
<comment type="caution">
    <text evidence="1">The sequence shown here is derived from an EMBL/GenBank/DDBJ whole genome shotgun (WGS) entry which is preliminary data.</text>
</comment>
<accession>A0ACC0XKZ0</accession>